<protein>
    <submittedName>
        <fullName evidence="8">Cytochrome b</fullName>
    </submittedName>
</protein>
<evidence type="ECO:0000256" key="6">
    <source>
        <dbReference type="SAM" id="Phobius"/>
    </source>
</evidence>
<organism evidence="8 9">
    <name type="scientific">Dyella marensis</name>
    <dbReference type="NCBI Taxonomy" id="500610"/>
    <lineage>
        <taxon>Bacteria</taxon>
        <taxon>Pseudomonadati</taxon>
        <taxon>Pseudomonadota</taxon>
        <taxon>Gammaproteobacteria</taxon>
        <taxon>Lysobacterales</taxon>
        <taxon>Rhodanobacteraceae</taxon>
        <taxon>Dyella</taxon>
    </lineage>
</organism>
<dbReference type="InterPro" id="IPR011577">
    <property type="entry name" value="Cyt_b561_bac/Ni-Hgenase"/>
</dbReference>
<dbReference type="GO" id="GO:0022904">
    <property type="term" value="P:respiratory electron transport chain"/>
    <property type="evidence" value="ECO:0007669"/>
    <property type="project" value="InterPro"/>
</dbReference>
<keyword evidence="2" id="KW-1003">Cell membrane</keyword>
<dbReference type="InterPro" id="IPR016174">
    <property type="entry name" value="Di-haem_cyt_TM"/>
</dbReference>
<gene>
    <name evidence="8" type="ORF">SAMN02799615_00074</name>
</gene>
<keyword evidence="4 6" id="KW-1133">Transmembrane helix</keyword>
<evidence type="ECO:0000256" key="2">
    <source>
        <dbReference type="ARBA" id="ARBA00022475"/>
    </source>
</evidence>
<proteinExistence type="predicted"/>
<dbReference type="STRING" id="500610.SAMN02799615_00074"/>
<dbReference type="RefSeq" id="WP_081805068.1">
    <property type="nucleotide sequence ID" value="NZ_FONH01000001.1"/>
</dbReference>
<dbReference type="SUPFAM" id="SSF81342">
    <property type="entry name" value="Transmembrane di-heme cytochromes"/>
    <property type="match status" value="1"/>
</dbReference>
<keyword evidence="3 6" id="KW-0812">Transmembrane</keyword>
<feature type="transmembrane region" description="Helical" evidence="6">
    <location>
        <begin position="144"/>
        <end position="166"/>
    </location>
</feature>
<dbReference type="Gene3D" id="1.20.950.20">
    <property type="entry name" value="Transmembrane di-heme cytochromes, Chain C"/>
    <property type="match status" value="1"/>
</dbReference>
<dbReference type="AlphaFoldDB" id="A0A1I1X024"/>
<feature type="transmembrane region" description="Helical" evidence="6">
    <location>
        <begin position="187"/>
        <end position="209"/>
    </location>
</feature>
<evidence type="ECO:0000313" key="9">
    <source>
        <dbReference type="Proteomes" id="UP000199477"/>
    </source>
</evidence>
<sequence length="213" mass="23991">MTDKTRAPQDRPLRRILVWDLPVRLSHWLMVACFAGAWITAEEDQWRRVHAVLGYSLALLAGFRIYWGIIGTRHAQFGSFVRGPRETVRYVRQMLHGHPPHYTGHNPAGAVAILALLAMTLLVTCFGWLAYTTHIEWLGETHELLANVMIALVGVHVAGALAGSWLHRENLVGAMITGRKLGYPDEAAERPMLPIGLIVLVCLLAFWWLEWTT</sequence>
<dbReference type="InterPro" id="IPR051542">
    <property type="entry name" value="Hydrogenase_cytochrome"/>
</dbReference>
<evidence type="ECO:0000256" key="5">
    <source>
        <dbReference type="ARBA" id="ARBA00023136"/>
    </source>
</evidence>
<dbReference type="GO" id="GO:0005886">
    <property type="term" value="C:plasma membrane"/>
    <property type="evidence" value="ECO:0007669"/>
    <property type="project" value="UniProtKB-SubCell"/>
</dbReference>
<keyword evidence="9" id="KW-1185">Reference proteome</keyword>
<dbReference type="EMBL" id="FONH01000001">
    <property type="protein sequence ID" value="SFE00679.1"/>
    <property type="molecule type" value="Genomic_DNA"/>
</dbReference>
<dbReference type="PANTHER" id="PTHR30485:SF2">
    <property type="entry name" value="BLL0597 PROTEIN"/>
    <property type="match status" value="1"/>
</dbReference>
<dbReference type="GO" id="GO:0020037">
    <property type="term" value="F:heme binding"/>
    <property type="evidence" value="ECO:0007669"/>
    <property type="project" value="TreeGrafter"/>
</dbReference>
<dbReference type="Proteomes" id="UP000199477">
    <property type="component" value="Unassembled WGS sequence"/>
</dbReference>
<evidence type="ECO:0000256" key="3">
    <source>
        <dbReference type="ARBA" id="ARBA00022692"/>
    </source>
</evidence>
<evidence type="ECO:0000259" key="7">
    <source>
        <dbReference type="Pfam" id="PF01292"/>
    </source>
</evidence>
<feature type="domain" description="Cytochrome b561 bacterial/Ni-hydrogenase" evidence="7">
    <location>
        <begin position="18"/>
        <end position="178"/>
    </location>
</feature>
<accession>A0A1I1X024</accession>
<evidence type="ECO:0000313" key="8">
    <source>
        <dbReference type="EMBL" id="SFE00679.1"/>
    </source>
</evidence>
<dbReference type="Pfam" id="PF01292">
    <property type="entry name" value="Ni_hydr_CYTB"/>
    <property type="match status" value="1"/>
</dbReference>
<evidence type="ECO:0000256" key="1">
    <source>
        <dbReference type="ARBA" id="ARBA00004651"/>
    </source>
</evidence>
<feature type="transmembrane region" description="Helical" evidence="6">
    <location>
        <begin position="52"/>
        <end position="70"/>
    </location>
</feature>
<feature type="transmembrane region" description="Helical" evidence="6">
    <location>
        <begin position="110"/>
        <end position="132"/>
    </location>
</feature>
<dbReference type="GO" id="GO:0009055">
    <property type="term" value="F:electron transfer activity"/>
    <property type="evidence" value="ECO:0007669"/>
    <property type="project" value="InterPro"/>
</dbReference>
<name>A0A1I1X024_9GAMM</name>
<evidence type="ECO:0000256" key="4">
    <source>
        <dbReference type="ARBA" id="ARBA00022989"/>
    </source>
</evidence>
<reference evidence="9" key="1">
    <citation type="submission" date="2016-10" db="EMBL/GenBank/DDBJ databases">
        <authorList>
            <person name="Varghese N."/>
            <person name="Submissions S."/>
        </authorList>
    </citation>
    <scope>NUCLEOTIDE SEQUENCE [LARGE SCALE GENOMIC DNA]</scope>
    <source>
        <strain evidence="9">UNC178MFTsu3.1</strain>
    </source>
</reference>
<comment type="subcellular location">
    <subcellularLocation>
        <location evidence="1">Cell membrane</location>
        <topology evidence="1">Multi-pass membrane protein</topology>
    </subcellularLocation>
</comment>
<dbReference type="PANTHER" id="PTHR30485">
    <property type="entry name" value="NI/FE-HYDROGENASE 1 B-TYPE CYTOCHROME SUBUNIT"/>
    <property type="match status" value="1"/>
</dbReference>
<keyword evidence="5 6" id="KW-0472">Membrane</keyword>